<feature type="region of interest" description="Disordered" evidence="1">
    <location>
        <begin position="157"/>
        <end position="254"/>
    </location>
</feature>
<reference evidence="3 4" key="1">
    <citation type="journal article" date="2016" name="PLoS Pathog.">
        <title>Biosynthesis of antibiotic leucinostatins in bio-control fungus Purpureocillium lilacinum and their inhibition on phytophthora revealed by genome mining.</title>
        <authorList>
            <person name="Wang G."/>
            <person name="Liu Z."/>
            <person name="Lin R."/>
            <person name="Li E."/>
            <person name="Mao Z."/>
            <person name="Ling J."/>
            <person name="Yang Y."/>
            <person name="Yin W.B."/>
            <person name="Xie B."/>
        </authorList>
    </citation>
    <scope>NUCLEOTIDE SEQUENCE [LARGE SCALE GENOMIC DNA]</scope>
    <source>
        <strain evidence="3">170</strain>
    </source>
</reference>
<dbReference type="GO" id="GO:0003743">
    <property type="term" value="F:translation initiation factor activity"/>
    <property type="evidence" value="ECO:0007669"/>
    <property type="project" value="UniProtKB-KW"/>
</dbReference>
<dbReference type="Pfam" id="PF10680">
    <property type="entry name" value="RRN9"/>
    <property type="match status" value="1"/>
</dbReference>
<accession>A0A179FNZ0</accession>
<dbReference type="Proteomes" id="UP000078397">
    <property type="component" value="Unassembled WGS sequence"/>
</dbReference>
<sequence length="641" mass="72478">MDDNSTPNWDLDSDEIASVASEDLHDNRPNRWKGPKSTWRQLTIEERLLWRSMRQLADKDLSAHLYDAFALKRQGRDPSTAENLTVTTEDGQQQIWAPPKIWTAWPLREKHVPPEGLFQKQNDEDEKYTFRKEEATMPSTALQDELTATVLRLAKDRYGRRSRRRPVYQSIEGPSSPMRTSMRTRSRARSEDESSLPSSPPVPKLQSDSENMSLDEDEDDSSDGDDETEYEGSEVAHQGKGKTFEPTVSSNDDLSSKLLLPSVRHILSQLDRTLTILHNARVAGLNYLSDSDSSTEEDSEPGTPRRRGRPRSTPQPGKPGDEPSTPKQHNLQGPRPRGRPRKVHTPREGETQEQMQLRVARESHRRLPTTSEDRDAAFEAWLREGDRRIELERSRSRTPAEESKPQEEGAAETNIERKLRRWGLRDWSDVVGAAALAGFPDAVIARTTKRCADLFNQGMIIRRLDEISVSRRPGFTSTEYHPSKIELSPSSSESELEPTLTLSQRRITSRQTSLARSSQPPSPVTPRRGRSLSQDPSRSRSRSSVGLLFCPVPTCDRAATGFSRRGNLRRHMQLVHPGYASDEDDSDDEMVGCVHVDGFLKSIQPGKGWRGEDVLTRKRKRFYGRSVSVEDGDDEGDGNQS</sequence>
<feature type="region of interest" description="Disordered" evidence="1">
    <location>
        <begin position="288"/>
        <end position="372"/>
    </location>
</feature>
<feature type="compositionally biased region" description="Polar residues" evidence="1">
    <location>
        <begin position="504"/>
        <end position="519"/>
    </location>
</feature>
<keyword evidence="3" id="KW-0648">Protein biosynthesis</keyword>
<feature type="region of interest" description="Disordered" evidence="1">
    <location>
        <begin position="473"/>
        <end position="544"/>
    </location>
</feature>
<evidence type="ECO:0000313" key="3">
    <source>
        <dbReference type="EMBL" id="OAQ66998.1"/>
    </source>
</evidence>
<comment type="caution">
    <text evidence="3">The sequence shown here is derived from an EMBL/GenBank/DDBJ whole genome shotgun (WGS) entry which is preliminary data.</text>
</comment>
<dbReference type="PRINTS" id="PR00929">
    <property type="entry name" value="ATHOOK"/>
</dbReference>
<organism evidence="3 4">
    <name type="scientific">Pochonia chlamydosporia 170</name>
    <dbReference type="NCBI Taxonomy" id="1380566"/>
    <lineage>
        <taxon>Eukaryota</taxon>
        <taxon>Fungi</taxon>
        <taxon>Dikarya</taxon>
        <taxon>Ascomycota</taxon>
        <taxon>Pezizomycotina</taxon>
        <taxon>Sordariomycetes</taxon>
        <taxon>Hypocreomycetidae</taxon>
        <taxon>Hypocreales</taxon>
        <taxon>Clavicipitaceae</taxon>
        <taxon>Pochonia</taxon>
    </lineage>
</organism>
<feature type="compositionally biased region" description="Low complexity" evidence="1">
    <location>
        <begin position="486"/>
        <end position="503"/>
    </location>
</feature>
<feature type="compositionally biased region" description="Basic and acidic residues" evidence="1">
    <location>
        <begin position="392"/>
        <end position="407"/>
    </location>
</feature>
<dbReference type="GO" id="GO:0003677">
    <property type="term" value="F:DNA binding"/>
    <property type="evidence" value="ECO:0007669"/>
    <property type="project" value="InterPro"/>
</dbReference>
<keyword evidence="4" id="KW-1185">Reference proteome</keyword>
<dbReference type="InterPro" id="IPR017956">
    <property type="entry name" value="AT_hook_DNA-bd_motif"/>
</dbReference>
<dbReference type="KEGG" id="pchm:VFPPC_16096"/>
<feature type="region of interest" description="Disordered" evidence="1">
    <location>
        <begin position="392"/>
        <end position="414"/>
    </location>
</feature>
<dbReference type="AlphaFoldDB" id="A0A179FNZ0"/>
<dbReference type="EMBL" id="LSBJ02000004">
    <property type="protein sequence ID" value="OAQ66998.1"/>
    <property type="molecule type" value="Genomic_DNA"/>
</dbReference>
<dbReference type="RefSeq" id="XP_018144085.1">
    <property type="nucleotide sequence ID" value="XM_018293849.1"/>
</dbReference>
<dbReference type="STRING" id="1380566.A0A179FNZ0"/>
<protein>
    <submittedName>
        <fullName evidence="3">RNA polymerase I specific transcription initiation factor</fullName>
    </submittedName>
</protein>
<evidence type="ECO:0000256" key="1">
    <source>
        <dbReference type="SAM" id="MobiDB-lite"/>
    </source>
</evidence>
<feature type="compositionally biased region" description="Acidic residues" evidence="1">
    <location>
        <begin position="213"/>
        <end position="232"/>
    </location>
</feature>
<name>A0A179FNZ0_METCM</name>
<dbReference type="Gene3D" id="3.30.160.60">
    <property type="entry name" value="Classic Zinc Finger"/>
    <property type="match status" value="1"/>
</dbReference>
<evidence type="ECO:0000313" key="4">
    <source>
        <dbReference type="Proteomes" id="UP000078397"/>
    </source>
</evidence>
<dbReference type="OrthoDB" id="5412288at2759"/>
<feature type="domain" description="Rrn9" evidence="2">
    <location>
        <begin position="55"/>
        <end position="114"/>
    </location>
</feature>
<keyword evidence="3" id="KW-0396">Initiation factor</keyword>
<evidence type="ECO:0000259" key="2">
    <source>
        <dbReference type="Pfam" id="PF10680"/>
    </source>
</evidence>
<dbReference type="SMART" id="SM00384">
    <property type="entry name" value="AT_hook"/>
    <property type="match status" value="2"/>
</dbReference>
<dbReference type="InterPro" id="IPR019622">
    <property type="entry name" value="Rrn9_dom"/>
</dbReference>
<gene>
    <name evidence="3" type="ORF">VFPPC_16096</name>
</gene>
<proteinExistence type="predicted"/>
<dbReference type="GeneID" id="28857843"/>